<dbReference type="InterPro" id="IPR025661">
    <property type="entry name" value="Pept_asp_AS"/>
</dbReference>
<dbReference type="InterPro" id="IPR000668">
    <property type="entry name" value="Peptidase_C1A_C"/>
</dbReference>
<dbReference type="Pfam" id="PF08246">
    <property type="entry name" value="Inhibitor_I29"/>
    <property type="match status" value="1"/>
</dbReference>
<dbReference type="GO" id="GO:0008234">
    <property type="term" value="F:cysteine-type peptidase activity"/>
    <property type="evidence" value="ECO:0007669"/>
    <property type="project" value="UniProtKB-KW"/>
</dbReference>
<gene>
    <name evidence="10" type="primary">CATL</name>
</gene>
<dbReference type="GO" id="GO:0006508">
    <property type="term" value="P:proteolysis"/>
    <property type="evidence" value="ECO:0007669"/>
    <property type="project" value="UniProtKB-KW"/>
</dbReference>
<dbReference type="PRINTS" id="PR00705">
    <property type="entry name" value="PAPAIN"/>
</dbReference>
<dbReference type="SMART" id="SM00848">
    <property type="entry name" value="Inhibitor_I29"/>
    <property type="match status" value="1"/>
</dbReference>
<keyword evidence="6" id="KW-1015">Disulfide bond</keyword>
<proteinExistence type="evidence at transcript level"/>
<feature type="signal peptide" evidence="7">
    <location>
        <begin position="1"/>
        <end position="19"/>
    </location>
</feature>
<dbReference type="PROSITE" id="PS00639">
    <property type="entry name" value="THIOL_PROTEASE_HIS"/>
    <property type="match status" value="1"/>
</dbReference>
<dbReference type="SMART" id="SM00645">
    <property type="entry name" value="Pept_C1"/>
    <property type="match status" value="1"/>
</dbReference>
<evidence type="ECO:0000259" key="8">
    <source>
        <dbReference type="SMART" id="SM00645"/>
    </source>
</evidence>
<sequence>MKCSTLLLSVLVIASTANAVSFFDVVLSDWESWKLMHGKTYSSSIEEKLRLKIYMENSLKISRHNSEALNGIHPYYMKMNHYGDLLHHEFVAMVNGYQYANKTASLGGTYIPNKNIQLPTHVDWREEGAVTPVKNQGQCGSCWSFSATGALEGQDFRKTGKLISLSEQNLVDCSRKFGNNGCEGGLMDFAFTYIRDNKGIDTEASYPYEGIDGHCHYNPKNKGGSDIGFVDIKKGSEKDLKKAVAGVGPISVAIDASHMSFQFYSHGVYVESKCSSEELDHGVLVVGFGTDSVSGEDYWLVKNSWSEKWGDQGYIKMARNKENMCGIASSASYPVV</sequence>
<dbReference type="EMBL" id="BT080479">
    <property type="protein sequence ID" value="ACO14903.1"/>
    <property type="molecule type" value="mRNA"/>
</dbReference>
<name>C1C0V0_CALCM</name>
<dbReference type="PROSITE" id="PS00139">
    <property type="entry name" value="THIOL_PROTEASE_CYS"/>
    <property type="match status" value="1"/>
</dbReference>
<keyword evidence="5" id="KW-0865">Zymogen</keyword>
<feature type="chain" id="PRO_5018699577" evidence="7">
    <location>
        <begin position="20"/>
        <end position="336"/>
    </location>
</feature>
<protein>
    <submittedName>
        <fullName evidence="10">Cathepsin L</fullName>
    </submittedName>
</protein>
<evidence type="ECO:0000256" key="5">
    <source>
        <dbReference type="ARBA" id="ARBA00023145"/>
    </source>
</evidence>
<accession>C1C0V0</accession>
<keyword evidence="4" id="KW-0788">Thiol protease</keyword>
<feature type="domain" description="Peptidase C1A papain C-terminal" evidence="8">
    <location>
        <begin position="118"/>
        <end position="335"/>
    </location>
</feature>
<evidence type="ECO:0000256" key="1">
    <source>
        <dbReference type="ARBA" id="ARBA00008455"/>
    </source>
</evidence>
<evidence type="ECO:0000256" key="2">
    <source>
        <dbReference type="ARBA" id="ARBA00022670"/>
    </source>
</evidence>
<keyword evidence="3" id="KW-0378">Hydrolase</keyword>
<dbReference type="Gene3D" id="3.90.70.10">
    <property type="entry name" value="Cysteine proteinases"/>
    <property type="match status" value="1"/>
</dbReference>
<dbReference type="InterPro" id="IPR013128">
    <property type="entry name" value="Peptidase_C1A"/>
</dbReference>
<evidence type="ECO:0000256" key="4">
    <source>
        <dbReference type="ARBA" id="ARBA00022807"/>
    </source>
</evidence>
<evidence type="ECO:0000256" key="7">
    <source>
        <dbReference type="SAM" id="SignalP"/>
    </source>
</evidence>
<dbReference type="InterPro" id="IPR038765">
    <property type="entry name" value="Papain-like_cys_pep_sf"/>
</dbReference>
<dbReference type="InterPro" id="IPR039417">
    <property type="entry name" value="Peptidase_C1A_papain-like"/>
</dbReference>
<dbReference type="InterPro" id="IPR025660">
    <property type="entry name" value="Pept_his_AS"/>
</dbReference>
<comment type="similarity">
    <text evidence="1">Belongs to the peptidase C1 family.</text>
</comment>
<dbReference type="PROSITE" id="PS00640">
    <property type="entry name" value="THIOL_PROTEASE_ASN"/>
    <property type="match status" value="1"/>
</dbReference>
<keyword evidence="2" id="KW-0645">Protease</keyword>
<organism evidence="10">
    <name type="scientific">Caligus clemensi</name>
    <name type="common">Sea louse</name>
    <dbReference type="NCBI Taxonomy" id="344056"/>
    <lineage>
        <taxon>Eukaryota</taxon>
        <taxon>Metazoa</taxon>
        <taxon>Ecdysozoa</taxon>
        <taxon>Arthropoda</taxon>
        <taxon>Crustacea</taxon>
        <taxon>Multicrustacea</taxon>
        <taxon>Hexanauplia</taxon>
        <taxon>Copepoda</taxon>
        <taxon>Siphonostomatoida</taxon>
        <taxon>Caligidae</taxon>
        <taxon>Caligus</taxon>
    </lineage>
</organism>
<keyword evidence="7" id="KW-0732">Signal</keyword>
<dbReference type="MEROPS" id="C01.092"/>
<dbReference type="CDD" id="cd02248">
    <property type="entry name" value="Peptidase_C1A"/>
    <property type="match status" value="1"/>
</dbReference>
<dbReference type="InterPro" id="IPR013201">
    <property type="entry name" value="Prot_inhib_I29"/>
</dbReference>
<evidence type="ECO:0000256" key="6">
    <source>
        <dbReference type="ARBA" id="ARBA00023157"/>
    </source>
</evidence>
<dbReference type="SUPFAM" id="SSF54001">
    <property type="entry name" value="Cysteine proteinases"/>
    <property type="match status" value="1"/>
</dbReference>
<dbReference type="PANTHER" id="PTHR12411">
    <property type="entry name" value="CYSTEINE PROTEASE FAMILY C1-RELATED"/>
    <property type="match status" value="1"/>
</dbReference>
<dbReference type="FunFam" id="3.90.70.10:FF:000006">
    <property type="entry name" value="Cathepsin S"/>
    <property type="match status" value="1"/>
</dbReference>
<dbReference type="InterPro" id="IPR000169">
    <property type="entry name" value="Pept_cys_AS"/>
</dbReference>
<dbReference type="Pfam" id="PF00112">
    <property type="entry name" value="Peptidase_C1"/>
    <property type="match status" value="1"/>
</dbReference>
<evidence type="ECO:0000313" key="10">
    <source>
        <dbReference type="EMBL" id="ACO14903.1"/>
    </source>
</evidence>
<feature type="domain" description="Cathepsin propeptide inhibitor" evidence="9">
    <location>
        <begin position="30"/>
        <end position="90"/>
    </location>
</feature>
<evidence type="ECO:0000256" key="3">
    <source>
        <dbReference type="ARBA" id="ARBA00022801"/>
    </source>
</evidence>
<dbReference type="AlphaFoldDB" id="C1C0V0"/>
<reference evidence="10" key="1">
    <citation type="submission" date="2009-03" db="EMBL/GenBank/DDBJ databases">
        <title>Caligus clemensi ESTs and full-length cDNAs.</title>
        <authorList>
            <person name="Yasuike M."/>
            <person name="von Schalburg K."/>
            <person name="Cooper G."/>
            <person name="Leong J."/>
            <person name="Jones S.R.M."/>
            <person name="Koop B.F."/>
        </authorList>
    </citation>
    <scope>NUCLEOTIDE SEQUENCE</scope>
    <source>
        <tissue evidence="10">Whole</tissue>
    </source>
</reference>
<evidence type="ECO:0000259" key="9">
    <source>
        <dbReference type="SMART" id="SM00848"/>
    </source>
</evidence>